<feature type="compositionally biased region" description="Basic and acidic residues" evidence="1">
    <location>
        <begin position="50"/>
        <end position="64"/>
    </location>
</feature>
<feature type="compositionally biased region" description="Polar residues" evidence="1">
    <location>
        <begin position="35"/>
        <end position="49"/>
    </location>
</feature>
<proteinExistence type="predicted"/>
<sequence>MSPTYTMSAHLCKQIYSSWRQTRQSSPDPLPSPPTNTFGSYFPQSQQRSSLEKRSMDNGDRHDTSPSSSPNSRGNWKWGSR</sequence>
<protein>
    <recommendedName>
        <fullName evidence="4">Ste12 interacting protein</fullName>
    </recommendedName>
</protein>
<evidence type="ECO:0008006" key="4">
    <source>
        <dbReference type="Google" id="ProtNLM"/>
    </source>
</evidence>
<keyword evidence="3" id="KW-1185">Reference proteome</keyword>
<evidence type="ECO:0000313" key="2">
    <source>
        <dbReference type="EMBL" id="KAK4225340.1"/>
    </source>
</evidence>
<evidence type="ECO:0000256" key="1">
    <source>
        <dbReference type="SAM" id="MobiDB-lite"/>
    </source>
</evidence>
<evidence type="ECO:0000313" key="3">
    <source>
        <dbReference type="Proteomes" id="UP001301958"/>
    </source>
</evidence>
<name>A0AAN7BL70_9PEZI</name>
<reference evidence="2" key="1">
    <citation type="journal article" date="2023" name="Mol. Phylogenet. Evol.">
        <title>Genome-scale phylogeny and comparative genomics of the fungal order Sordariales.</title>
        <authorList>
            <person name="Hensen N."/>
            <person name="Bonometti L."/>
            <person name="Westerberg I."/>
            <person name="Brannstrom I.O."/>
            <person name="Guillou S."/>
            <person name="Cros-Aarteil S."/>
            <person name="Calhoun S."/>
            <person name="Haridas S."/>
            <person name="Kuo A."/>
            <person name="Mondo S."/>
            <person name="Pangilinan J."/>
            <person name="Riley R."/>
            <person name="LaButti K."/>
            <person name="Andreopoulos B."/>
            <person name="Lipzen A."/>
            <person name="Chen C."/>
            <person name="Yan M."/>
            <person name="Daum C."/>
            <person name="Ng V."/>
            <person name="Clum A."/>
            <person name="Steindorff A."/>
            <person name="Ohm R.A."/>
            <person name="Martin F."/>
            <person name="Silar P."/>
            <person name="Natvig D.O."/>
            <person name="Lalanne C."/>
            <person name="Gautier V."/>
            <person name="Ament-Velasquez S.L."/>
            <person name="Kruys A."/>
            <person name="Hutchinson M.I."/>
            <person name="Powell A.J."/>
            <person name="Barry K."/>
            <person name="Miller A.N."/>
            <person name="Grigoriev I.V."/>
            <person name="Debuchy R."/>
            <person name="Gladieux P."/>
            <person name="Hiltunen Thoren M."/>
            <person name="Johannesson H."/>
        </authorList>
    </citation>
    <scope>NUCLEOTIDE SEQUENCE</scope>
    <source>
        <strain evidence="2">CBS 990.96</strain>
    </source>
</reference>
<feature type="compositionally biased region" description="Polar residues" evidence="1">
    <location>
        <begin position="65"/>
        <end position="74"/>
    </location>
</feature>
<reference evidence="2" key="2">
    <citation type="submission" date="2023-05" db="EMBL/GenBank/DDBJ databases">
        <authorList>
            <consortium name="Lawrence Berkeley National Laboratory"/>
            <person name="Steindorff A."/>
            <person name="Hensen N."/>
            <person name="Bonometti L."/>
            <person name="Westerberg I."/>
            <person name="Brannstrom I.O."/>
            <person name="Guillou S."/>
            <person name="Cros-Aarteil S."/>
            <person name="Calhoun S."/>
            <person name="Haridas S."/>
            <person name="Kuo A."/>
            <person name="Mondo S."/>
            <person name="Pangilinan J."/>
            <person name="Riley R."/>
            <person name="Labutti K."/>
            <person name="Andreopoulos B."/>
            <person name="Lipzen A."/>
            <person name="Chen C."/>
            <person name="Yanf M."/>
            <person name="Daum C."/>
            <person name="Ng V."/>
            <person name="Clum A."/>
            <person name="Ohm R."/>
            <person name="Martin F."/>
            <person name="Silar P."/>
            <person name="Natvig D."/>
            <person name="Lalanne C."/>
            <person name="Gautier V."/>
            <person name="Ament-Velasquez S.L."/>
            <person name="Kruys A."/>
            <person name="Hutchinson M.I."/>
            <person name="Powell A.J."/>
            <person name="Barry K."/>
            <person name="Miller A.N."/>
            <person name="Grigoriev I.V."/>
            <person name="Debuchy R."/>
            <person name="Gladieux P."/>
            <person name="Thoren M.H."/>
            <person name="Johannesson H."/>
        </authorList>
    </citation>
    <scope>NUCLEOTIDE SEQUENCE</scope>
    <source>
        <strain evidence="2">CBS 990.96</strain>
    </source>
</reference>
<comment type="caution">
    <text evidence="2">The sequence shown here is derived from an EMBL/GenBank/DDBJ whole genome shotgun (WGS) entry which is preliminary data.</text>
</comment>
<feature type="compositionally biased region" description="Polar residues" evidence="1">
    <location>
        <begin position="18"/>
        <end position="27"/>
    </location>
</feature>
<organism evidence="2 3">
    <name type="scientific">Podospora fimiseda</name>
    <dbReference type="NCBI Taxonomy" id="252190"/>
    <lineage>
        <taxon>Eukaryota</taxon>
        <taxon>Fungi</taxon>
        <taxon>Dikarya</taxon>
        <taxon>Ascomycota</taxon>
        <taxon>Pezizomycotina</taxon>
        <taxon>Sordariomycetes</taxon>
        <taxon>Sordariomycetidae</taxon>
        <taxon>Sordariales</taxon>
        <taxon>Podosporaceae</taxon>
        <taxon>Podospora</taxon>
    </lineage>
</organism>
<dbReference type="Proteomes" id="UP001301958">
    <property type="component" value="Unassembled WGS sequence"/>
</dbReference>
<feature type="region of interest" description="Disordered" evidence="1">
    <location>
        <begin position="18"/>
        <end position="81"/>
    </location>
</feature>
<gene>
    <name evidence="2" type="ORF">QBC38DRAFT_368969</name>
</gene>
<dbReference type="AlphaFoldDB" id="A0AAN7BL70"/>
<dbReference type="EMBL" id="MU865369">
    <property type="protein sequence ID" value="KAK4225340.1"/>
    <property type="molecule type" value="Genomic_DNA"/>
</dbReference>
<accession>A0AAN7BL70</accession>